<organism evidence="1 2">
    <name type="scientific">Oedothorax gibbosus</name>
    <dbReference type="NCBI Taxonomy" id="931172"/>
    <lineage>
        <taxon>Eukaryota</taxon>
        <taxon>Metazoa</taxon>
        <taxon>Ecdysozoa</taxon>
        <taxon>Arthropoda</taxon>
        <taxon>Chelicerata</taxon>
        <taxon>Arachnida</taxon>
        <taxon>Araneae</taxon>
        <taxon>Araneomorphae</taxon>
        <taxon>Entelegynae</taxon>
        <taxon>Araneoidea</taxon>
        <taxon>Linyphiidae</taxon>
        <taxon>Erigoninae</taxon>
        <taxon>Oedothorax</taxon>
    </lineage>
</organism>
<dbReference type="Proteomes" id="UP000827092">
    <property type="component" value="Unassembled WGS sequence"/>
</dbReference>
<dbReference type="AlphaFoldDB" id="A0AAV6U7T0"/>
<reference evidence="1 2" key="1">
    <citation type="journal article" date="2022" name="Nat. Ecol. Evol.">
        <title>A masculinizing supergene underlies an exaggerated male reproductive morph in a spider.</title>
        <authorList>
            <person name="Hendrickx F."/>
            <person name="De Corte Z."/>
            <person name="Sonet G."/>
            <person name="Van Belleghem S.M."/>
            <person name="Kostlbacher S."/>
            <person name="Vangestel C."/>
        </authorList>
    </citation>
    <scope>NUCLEOTIDE SEQUENCE [LARGE SCALE GENOMIC DNA]</scope>
    <source>
        <strain evidence="1">W744_W776</strain>
    </source>
</reference>
<dbReference type="EMBL" id="JAFNEN010000597">
    <property type="protein sequence ID" value="KAG8179903.1"/>
    <property type="molecule type" value="Genomic_DNA"/>
</dbReference>
<evidence type="ECO:0000313" key="2">
    <source>
        <dbReference type="Proteomes" id="UP000827092"/>
    </source>
</evidence>
<comment type="caution">
    <text evidence="1">The sequence shown here is derived from an EMBL/GenBank/DDBJ whole genome shotgun (WGS) entry which is preliminary data.</text>
</comment>
<gene>
    <name evidence="1" type="ORF">JTE90_006267</name>
</gene>
<name>A0AAV6U7T0_9ARAC</name>
<evidence type="ECO:0000313" key="1">
    <source>
        <dbReference type="EMBL" id="KAG8179903.1"/>
    </source>
</evidence>
<accession>A0AAV6U7T0</accession>
<proteinExistence type="predicted"/>
<protein>
    <submittedName>
        <fullName evidence="1">Uncharacterized protein</fullName>
    </submittedName>
</protein>
<sequence length="222" mass="25366">MRLCFRTPTYTTNWKRKRILRFRTPPSLTIPTSFSPTNWISSSPTIWLSSSPTIWLFQDIFFPHILDILHHDLEVFRMLEKLCGVSFIRFDRAGWDFPLLYYRLIAPVFPPFPGIPMMPLYPMISRFVKPAINVLRPVGPYPVHIPVAPYPVLRPVGPYPVLRPVGPYPVHIPVAPYPVLRPVGPYPVHMQVGPYPVPRPVGPYPGLAKDFSTIADVSLCRA</sequence>
<keyword evidence="2" id="KW-1185">Reference proteome</keyword>